<reference evidence="1" key="2">
    <citation type="submission" date="2018-05" db="EMBL/GenBank/DDBJ databases">
        <title>OmerRS3 (Oryza meridionalis Reference Sequence Version 3).</title>
        <authorList>
            <person name="Zhang J."/>
            <person name="Kudrna D."/>
            <person name="Lee S."/>
            <person name="Talag J."/>
            <person name="Welchert J."/>
            <person name="Wing R.A."/>
        </authorList>
    </citation>
    <scope>NUCLEOTIDE SEQUENCE [LARGE SCALE GENOMIC DNA]</scope>
    <source>
        <strain evidence="1">cv. OR44</strain>
    </source>
</reference>
<dbReference type="AlphaFoldDB" id="A0A0E0EAS3"/>
<accession>A0A0E0EAS3</accession>
<dbReference type="Proteomes" id="UP000008021">
    <property type="component" value="Chromosome 7"/>
</dbReference>
<protein>
    <submittedName>
        <fullName evidence="1">Uncharacterized protein</fullName>
    </submittedName>
</protein>
<sequence length="33" mass="3630">MKSVDRPQLCAGGVVQFICRNRCAKDGGSTERF</sequence>
<proteinExistence type="predicted"/>
<reference evidence="1" key="1">
    <citation type="submission" date="2015-04" db="UniProtKB">
        <authorList>
            <consortium name="EnsemblPlants"/>
        </authorList>
    </citation>
    <scope>IDENTIFICATION</scope>
</reference>
<dbReference type="EnsemblPlants" id="OMERI07G10210.1">
    <property type="protein sequence ID" value="OMERI07G10210.1"/>
    <property type="gene ID" value="OMERI07G10210"/>
</dbReference>
<dbReference type="Gramene" id="OMERI07G10210.1">
    <property type="protein sequence ID" value="OMERI07G10210.1"/>
    <property type="gene ID" value="OMERI07G10210"/>
</dbReference>
<evidence type="ECO:0000313" key="2">
    <source>
        <dbReference type="Proteomes" id="UP000008021"/>
    </source>
</evidence>
<organism evidence="1">
    <name type="scientific">Oryza meridionalis</name>
    <dbReference type="NCBI Taxonomy" id="40149"/>
    <lineage>
        <taxon>Eukaryota</taxon>
        <taxon>Viridiplantae</taxon>
        <taxon>Streptophyta</taxon>
        <taxon>Embryophyta</taxon>
        <taxon>Tracheophyta</taxon>
        <taxon>Spermatophyta</taxon>
        <taxon>Magnoliopsida</taxon>
        <taxon>Liliopsida</taxon>
        <taxon>Poales</taxon>
        <taxon>Poaceae</taxon>
        <taxon>BOP clade</taxon>
        <taxon>Oryzoideae</taxon>
        <taxon>Oryzeae</taxon>
        <taxon>Oryzinae</taxon>
        <taxon>Oryza</taxon>
    </lineage>
</organism>
<keyword evidence="2" id="KW-1185">Reference proteome</keyword>
<name>A0A0E0EAS3_9ORYZ</name>
<evidence type="ECO:0000313" key="1">
    <source>
        <dbReference type="EnsemblPlants" id="OMERI07G10210.1"/>
    </source>
</evidence>
<dbReference type="HOGENOM" id="CLU_3385564_0_0_1"/>